<dbReference type="NCBIfam" id="TIGR00556">
    <property type="entry name" value="pantethn_trn"/>
    <property type="match status" value="1"/>
</dbReference>
<dbReference type="Pfam" id="PF01648">
    <property type="entry name" value="ACPS"/>
    <property type="match status" value="1"/>
</dbReference>
<dbReference type="GO" id="GO:0000287">
    <property type="term" value="F:magnesium ion binding"/>
    <property type="evidence" value="ECO:0007669"/>
    <property type="project" value="InterPro"/>
</dbReference>
<keyword evidence="5" id="KW-0460">Magnesium</keyword>
<dbReference type="SUPFAM" id="SSF56214">
    <property type="entry name" value="4'-phosphopantetheinyl transferase"/>
    <property type="match status" value="1"/>
</dbReference>
<evidence type="ECO:0000256" key="5">
    <source>
        <dbReference type="ARBA" id="ARBA00022842"/>
    </source>
</evidence>
<dbReference type="HAMAP" id="MF_00101">
    <property type="entry name" value="AcpS"/>
    <property type="match status" value="1"/>
</dbReference>
<keyword evidence="2" id="KW-0808">Transferase</keyword>
<sequence length="125" mass="13980">MIIGIGTDIIEIERIEIAVKRTKGFINKLFTENEINIFESRGFKSEVIAGNFAAKEAVSKALGTGFRGFGVKDIEILRDELGKPVVNLNSNVYEILKRKDVNIHLSISHNRTSAIAYAVMEVVEW</sequence>
<evidence type="ECO:0000256" key="3">
    <source>
        <dbReference type="ARBA" id="ARBA00022723"/>
    </source>
</evidence>
<dbReference type="InterPro" id="IPR002582">
    <property type="entry name" value="ACPS"/>
</dbReference>
<dbReference type="InterPro" id="IPR004568">
    <property type="entry name" value="Ppantetheine-prot_Trfase_dom"/>
</dbReference>
<dbReference type="GO" id="GO:0008897">
    <property type="term" value="F:holo-[acyl-carrier-protein] synthase activity"/>
    <property type="evidence" value="ECO:0007669"/>
    <property type="project" value="InterPro"/>
</dbReference>
<evidence type="ECO:0000256" key="7">
    <source>
        <dbReference type="ARBA" id="ARBA00023160"/>
    </source>
</evidence>
<comment type="caution">
    <text evidence="9">The sequence shown here is derived from an EMBL/GenBank/DDBJ whole genome shotgun (WGS) entry which is preliminary data.</text>
</comment>
<dbReference type="InterPro" id="IPR008278">
    <property type="entry name" value="4-PPantetheinyl_Trfase_dom"/>
</dbReference>
<dbReference type="Gene3D" id="3.90.470.20">
    <property type="entry name" value="4'-phosphopantetheinyl transferase domain"/>
    <property type="match status" value="1"/>
</dbReference>
<dbReference type="NCBIfam" id="TIGR00516">
    <property type="entry name" value="acpS"/>
    <property type="match status" value="1"/>
</dbReference>
<keyword evidence="1" id="KW-0444">Lipid biosynthesis</keyword>
<protein>
    <submittedName>
        <fullName evidence="9">Holo-[acyl-carrier-protein] synthase</fullName>
    </submittedName>
</protein>
<evidence type="ECO:0000256" key="2">
    <source>
        <dbReference type="ARBA" id="ARBA00022679"/>
    </source>
</evidence>
<gene>
    <name evidence="9" type="ORF">Q604_UNBc4C00044G0032</name>
</gene>
<keyword evidence="3" id="KW-0479">Metal-binding</keyword>
<keyword evidence="4" id="KW-0276">Fatty acid metabolism</keyword>
<dbReference type="AlphaFoldDB" id="W1WJJ4"/>
<dbReference type="GO" id="GO:0006633">
    <property type="term" value="P:fatty acid biosynthetic process"/>
    <property type="evidence" value="ECO:0007669"/>
    <property type="project" value="UniProtKB-KW"/>
</dbReference>
<evidence type="ECO:0000256" key="1">
    <source>
        <dbReference type="ARBA" id="ARBA00022516"/>
    </source>
</evidence>
<name>W1WJJ4_9ZZZZ</name>
<evidence type="ECO:0000259" key="8">
    <source>
        <dbReference type="Pfam" id="PF01648"/>
    </source>
</evidence>
<evidence type="ECO:0000313" key="9">
    <source>
        <dbReference type="EMBL" id="ETJ16614.1"/>
    </source>
</evidence>
<keyword evidence="7" id="KW-0275">Fatty acid biosynthesis</keyword>
<dbReference type="InterPro" id="IPR037143">
    <property type="entry name" value="4-PPantetheinyl_Trfase_dom_sf"/>
</dbReference>
<keyword evidence="6" id="KW-0443">Lipid metabolism</keyword>
<organism evidence="9">
    <name type="scientific">human gut metagenome</name>
    <dbReference type="NCBI Taxonomy" id="408170"/>
    <lineage>
        <taxon>unclassified sequences</taxon>
        <taxon>metagenomes</taxon>
        <taxon>organismal metagenomes</taxon>
    </lineage>
</organism>
<proteinExistence type="inferred from homology"/>
<reference evidence="9" key="1">
    <citation type="submission" date="2013-12" db="EMBL/GenBank/DDBJ databases">
        <title>A Varibaculum cambriense genome reconstructed from a premature infant gut community with otherwise low bacterial novelty that shifts toward anaerobic metabolism during the third week of life.</title>
        <authorList>
            <person name="Brown C.T."/>
            <person name="Sharon I."/>
            <person name="Thomas B.C."/>
            <person name="Castelle C.J."/>
            <person name="Morowitz M.J."/>
            <person name="Banfield J.F."/>
        </authorList>
    </citation>
    <scope>NUCLEOTIDE SEQUENCE</scope>
</reference>
<accession>W1WJJ4</accession>
<feature type="domain" description="4'-phosphopantetheinyl transferase" evidence="8">
    <location>
        <begin position="4"/>
        <end position="96"/>
    </location>
</feature>
<dbReference type="EMBL" id="AZMM01018825">
    <property type="protein sequence ID" value="ETJ16614.1"/>
    <property type="molecule type" value="Genomic_DNA"/>
</dbReference>
<evidence type="ECO:0000256" key="4">
    <source>
        <dbReference type="ARBA" id="ARBA00022832"/>
    </source>
</evidence>
<evidence type="ECO:0000256" key="6">
    <source>
        <dbReference type="ARBA" id="ARBA00023098"/>
    </source>
</evidence>